<evidence type="ECO:0000313" key="9">
    <source>
        <dbReference type="Proteomes" id="UP000178870"/>
    </source>
</evidence>
<comment type="similarity">
    <text evidence="1 6">Belongs to the NusB family.</text>
</comment>
<evidence type="ECO:0000256" key="4">
    <source>
        <dbReference type="ARBA" id="ARBA00023015"/>
    </source>
</evidence>
<evidence type="ECO:0000313" key="8">
    <source>
        <dbReference type="EMBL" id="OGM33078.1"/>
    </source>
</evidence>
<name>A0A1F7Z2E6_9BACT</name>
<evidence type="ECO:0000256" key="2">
    <source>
        <dbReference type="ARBA" id="ARBA00022814"/>
    </source>
</evidence>
<dbReference type="Gene3D" id="1.10.940.10">
    <property type="entry name" value="NusB-like"/>
    <property type="match status" value="1"/>
</dbReference>
<keyword evidence="5 6" id="KW-0804">Transcription</keyword>
<dbReference type="GO" id="GO:0031564">
    <property type="term" value="P:transcription antitermination"/>
    <property type="evidence" value="ECO:0007669"/>
    <property type="project" value="UniProtKB-KW"/>
</dbReference>
<dbReference type="GO" id="GO:0003723">
    <property type="term" value="F:RNA binding"/>
    <property type="evidence" value="ECO:0007669"/>
    <property type="project" value="UniProtKB-UniRule"/>
</dbReference>
<dbReference type="HAMAP" id="MF_00073">
    <property type="entry name" value="NusB"/>
    <property type="match status" value="1"/>
</dbReference>
<protein>
    <recommendedName>
        <fullName evidence="6">Transcription antitermination protein NusB</fullName>
    </recommendedName>
    <alternativeName>
        <fullName evidence="6">Antitermination factor NusB</fullName>
    </alternativeName>
</protein>
<dbReference type="InterPro" id="IPR035926">
    <property type="entry name" value="NusB-like_sf"/>
</dbReference>
<feature type="domain" description="NusB/RsmB/TIM44" evidence="7">
    <location>
        <begin position="49"/>
        <end position="131"/>
    </location>
</feature>
<evidence type="ECO:0000259" key="7">
    <source>
        <dbReference type="Pfam" id="PF01029"/>
    </source>
</evidence>
<dbReference type="InterPro" id="IPR006027">
    <property type="entry name" value="NusB_RsmB_TIM44"/>
</dbReference>
<dbReference type="PANTHER" id="PTHR11078:SF3">
    <property type="entry name" value="ANTITERMINATION NUSB DOMAIN-CONTAINING PROTEIN"/>
    <property type="match status" value="1"/>
</dbReference>
<reference evidence="8 9" key="1">
    <citation type="journal article" date="2016" name="Nat. Commun.">
        <title>Thousands of microbial genomes shed light on interconnected biogeochemical processes in an aquifer system.</title>
        <authorList>
            <person name="Anantharaman K."/>
            <person name="Brown C.T."/>
            <person name="Hug L.A."/>
            <person name="Sharon I."/>
            <person name="Castelle C.J."/>
            <person name="Probst A.J."/>
            <person name="Thomas B.C."/>
            <person name="Singh A."/>
            <person name="Wilkins M.J."/>
            <person name="Karaoz U."/>
            <person name="Brodie E.L."/>
            <person name="Williams K.H."/>
            <person name="Hubbard S.S."/>
            <person name="Banfield J.F."/>
        </authorList>
    </citation>
    <scope>NUCLEOTIDE SEQUENCE [LARGE SCALE GENOMIC DNA]</scope>
</reference>
<proteinExistence type="inferred from homology"/>
<evidence type="ECO:0000256" key="3">
    <source>
        <dbReference type="ARBA" id="ARBA00022884"/>
    </source>
</evidence>
<dbReference type="Proteomes" id="UP000178870">
    <property type="component" value="Unassembled WGS sequence"/>
</dbReference>
<gene>
    <name evidence="6" type="primary">nusB</name>
    <name evidence="8" type="ORF">A2803_03090</name>
</gene>
<dbReference type="GO" id="GO:0005829">
    <property type="term" value="C:cytosol"/>
    <property type="evidence" value="ECO:0007669"/>
    <property type="project" value="TreeGrafter"/>
</dbReference>
<comment type="caution">
    <text evidence="8">The sequence shown here is derived from an EMBL/GenBank/DDBJ whole genome shotgun (WGS) entry which is preliminary data.</text>
</comment>
<dbReference type="Pfam" id="PF01029">
    <property type="entry name" value="NusB"/>
    <property type="match status" value="1"/>
</dbReference>
<organism evidence="8 9">
    <name type="scientific">Candidatus Woesebacteria bacterium RIFCSPHIGHO2_01_FULL_44_21</name>
    <dbReference type="NCBI Taxonomy" id="1802503"/>
    <lineage>
        <taxon>Bacteria</taxon>
        <taxon>Candidatus Woeseibacteriota</taxon>
    </lineage>
</organism>
<dbReference type="PANTHER" id="PTHR11078">
    <property type="entry name" value="N UTILIZATION SUBSTANCE PROTEIN B-RELATED"/>
    <property type="match status" value="1"/>
</dbReference>
<dbReference type="NCBIfam" id="TIGR01951">
    <property type="entry name" value="nusB"/>
    <property type="match status" value="1"/>
</dbReference>
<dbReference type="GO" id="GO:0006353">
    <property type="term" value="P:DNA-templated transcription termination"/>
    <property type="evidence" value="ECO:0007669"/>
    <property type="project" value="UniProtKB-UniRule"/>
</dbReference>
<evidence type="ECO:0000256" key="5">
    <source>
        <dbReference type="ARBA" id="ARBA00023163"/>
    </source>
</evidence>
<dbReference type="SUPFAM" id="SSF48013">
    <property type="entry name" value="NusB-like"/>
    <property type="match status" value="1"/>
</dbReference>
<comment type="function">
    <text evidence="6">Involved in transcription antitermination. Required for transcription of ribosomal RNA (rRNA) genes. Binds specifically to the boxA antiterminator sequence of the ribosomal RNA (rrn) operons.</text>
</comment>
<dbReference type="AlphaFoldDB" id="A0A1F7Z2E6"/>
<dbReference type="InterPro" id="IPR011605">
    <property type="entry name" value="NusB_fam"/>
</dbReference>
<evidence type="ECO:0000256" key="6">
    <source>
        <dbReference type="HAMAP-Rule" id="MF_00073"/>
    </source>
</evidence>
<keyword evidence="4 6" id="KW-0805">Transcription regulation</keyword>
<sequence>MEPGNFHIESARLVVKSEKMKSALDPRHKRRRQATKELFAYLFEPQKVGELASEVLKKQKKLDHEIEASAVEWPIDKLNKIDLAILRLAVYELKFTDTPSKVVIDEAVELAKEFGGESSPSFVNGVLGSILERNTNK</sequence>
<dbReference type="EMBL" id="MGGP01000009">
    <property type="protein sequence ID" value="OGM33078.1"/>
    <property type="molecule type" value="Genomic_DNA"/>
</dbReference>
<accession>A0A1F7Z2E6</accession>
<keyword evidence="2 6" id="KW-0889">Transcription antitermination</keyword>
<keyword evidence="3 6" id="KW-0694">RNA-binding</keyword>
<evidence type="ECO:0000256" key="1">
    <source>
        <dbReference type="ARBA" id="ARBA00005952"/>
    </source>
</evidence>